<protein>
    <submittedName>
        <fullName evidence="1">Uncharacterized protein</fullName>
    </submittedName>
</protein>
<reference evidence="1 2" key="1">
    <citation type="submission" date="2023-10" db="EMBL/GenBank/DDBJ databases">
        <title>Genomes of two closely related lineages of the louse Polyplax serrata with different host specificities.</title>
        <authorList>
            <person name="Martinu J."/>
            <person name="Tarabai H."/>
            <person name="Stefka J."/>
            <person name="Hypsa V."/>
        </authorList>
    </citation>
    <scope>NUCLEOTIDE SEQUENCE [LARGE SCALE GENOMIC DNA]</scope>
    <source>
        <strain evidence="1">HR10_N</strain>
    </source>
</reference>
<accession>A0AAN8NHR2</accession>
<comment type="caution">
    <text evidence="1">The sequence shown here is derived from an EMBL/GenBank/DDBJ whole genome shotgun (WGS) entry which is preliminary data.</text>
</comment>
<evidence type="ECO:0000313" key="1">
    <source>
        <dbReference type="EMBL" id="KAK6616769.1"/>
    </source>
</evidence>
<gene>
    <name evidence="1" type="ORF">RUM43_015125</name>
</gene>
<dbReference type="Proteomes" id="UP001372834">
    <property type="component" value="Unassembled WGS sequence"/>
</dbReference>
<proteinExistence type="predicted"/>
<dbReference type="EMBL" id="JAWJWE010000063">
    <property type="protein sequence ID" value="KAK6616769.1"/>
    <property type="molecule type" value="Genomic_DNA"/>
</dbReference>
<sequence length="121" mass="13456">MGWCKIVVFSIPVFESSKSDGSNLSQFSVASVGCDRLNNQTPSANFWIISTSDDTVFVAQVDGISFGIVVKRITEQGGFLVDNLRLISQKYVFPCLTHLFKLSSSAKFTFDLLITKYGWSR</sequence>
<organism evidence="1 2">
    <name type="scientific">Polyplax serrata</name>
    <name type="common">Common mouse louse</name>
    <dbReference type="NCBI Taxonomy" id="468196"/>
    <lineage>
        <taxon>Eukaryota</taxon>
        <taxon>Metazoa</taxon>
        <taxon>Ecdysozoa</taxon>
        <taxon>Arthropoda</taxon>
        <taxon>Hexapoda</taxon>
        <taxon>Insecta</taxon>
        <taxon>Pterygota</taxon>
        <taxon>Neoptera</taxon>
        <taxon>Paraneoptera</taxon>
        <taxon>Psocodea</taxon>
        <taxon>Troctomorpha</taxon>
        <taxon>Phthiraptera</taxon>
        <taxon>Anoplura</taxon>
        <taxon>Polyplacidae</taxon>
        <taxon>Polyplax</taxon>
    </lineage>
</organism>
<evidence type="ECO:0000313" key="2">
    <source>
        <dbReference type="Proteomes" id="UP001372834"/>
    </source>
</evidence>
<name>A0AAN8NHR2_POLSC</name>
<dbReference type="AlphaFoldDB" id="A0AAN8NHR2"/>
<dbReference type="PROSITE" id="PS51257">
    <property type="entry name" value="PROKAR_LIPOPROTEIN"/>
    <property type="match status" value="1"/>
</dbReference>